<evidence type="ECO:0000256" key="3">
    <source>
        <dbReference type="SAM" id="MobiDB-lite"/>
    </source>
</evidence>
<dbReference type="InterPro" id="IPR044839">
    <property type="entry name" value="NDR1-like"/>
</dbReference>
<evidence type="ECO:0000256" key="1">
    <source>
        <dbReference type="ARBA" id="ARBA00004370"/>
    </source>
</evidence>
<dbReference type="Proteomes" id="UP001634007">
    <property type="component" value="Unassembled WGS sequence"/>
</dbReference>
<feature type="transmembrane region" description="Helical" evidence="4">
    <location>
        <begin position="31"/>
        <end position="54"/>
    </location>
</feature>
<reference evidence="5 6" key="1">
    <citation type="submission" date="2024-11" db="EMBL/GenBank/DDBJ databases">
        <title>Chromosome-level genome assembly of Eucalyptus globulus Labill. provides insights into its genome evolution.</title>
        <authorList>
            <person name="Li X."/>
        </authorList>
    </citation>
    <scope>NUCLEOTIDE SEQUENCE [LARGE SCALE GENOMIC DNA]</scope>
    <source>
        <strain evidence="5">CL2024</strain>
        <tissue evidence="5">Fresh tender leaves</tissue>
    </source>
</reference>
<dbReference type="AlphaFoldDB" id="A0ABD3LCQ8"/>
<evidence type="ECO:0000313" key="5">
    <source>
        <dbReference type="EMBL" id="KAL3748379.1"/>
    </source>
</evidence>
<dbReference type="PANTHER" id="PTHR31234">
    <property type="entry name" value="LATE EMBRYOGENESIS ABUNDANT (LEA) HYDROXYPROLINE-RICH GLYCOPROTEIN FAMILY"/>
    <property type="match status" value="1"/>
</dbReference>
<dbReference type="GO" id="GO:0016020">
    <property type="term" value="C:membrane"/>
    <property type="evidence" value="ECO:0007669"/>
    <property type="project" value="UniProtKB-SubCell"/>
</dbReference>
<dbReference type="PANTHER" id="PTHR31234:SF2">
    <property type="entry name" value="OS05G0199100 PROTEIN"/>
    <property type="match status" value="1"/>
</dbReference>
<gene>
    <name evidence="5" type="ORF">ACJRO7_009594</name>
</gene>
<comment type="caution">
    <text evidence="5">The sequence shown here is derived from an EMBL/GenBank/DDBJ whole genome shotgun (WGS) entry which is preliminary data.</text>
</comment>
<dbReference type="EMBL" id="JBJKBG010000002">
    <property type="protein sequence ID" value="KAL3748379.1"/>
    <property type="molecule type" value="Genomic_DNA"/>
</dbReference>
<name>A0ABD3LCQ8_EUCGL</name>
<keyword evidence="2 4" id="KW-0472">Membrane</keyword>
<keyword evidence="6" id="KW-1185">Reference proteome</keyword>
<organism evidence="5 6">
    <name type="scientific">Eucalyptus globulus</name>
    <name type="common">Tasmanian blue gum</name>
    <dbReference type="NCBI Taxonomy" id="34317"/>
    <lineage>
        <taxon>Eukaryota</taxon>
        <taxon>Viridiplantae</taxon>
        <taxon>Streptophyta</taxon>
        <taxon>Embryophyta</taxon>
        <taxon>Tracheophyta</taxon>
        <taxon>Spermatophyta</taxon>
        <taxon>Magnoliopsida</taxon>
        <taxon>eudicotyledons</taxon>
        <taxon>Gunneridae</taxon>
        <taxon>Pentapetalae</taxon>
        <taxon>rosids</taxon>
        <taxon>malvids</taxon>
        <taxon>Myrtales</taxon>
        <taxon>Myrtaceae</taxon>
        <taxon>Myrtoideae</taxon>
        <taxon>Eucalypteae</taxon>
        <taxon>Eucalyptus</taxon>
    </lineage>
</organism>
<evidence type="ECO:0000313" key="6">
    <source>
        <dbReference type="Proteomes" id="UP001634007"/>
    </source>
</evidence>
<keyword evidence="4" id="KW-1133">Transmembrane helix</keyword>
<evidence type="ECO:0000256" key="4">
    <source>
        <dbReference type="SAM" id="Phobius"/>
    </source>
</evidence>
<accession>A0ABD3LCQ8</accession>
<sequence length="226" mass="24455">MTNLQAIPPAENNNPASPSPVPPLPDGYKPIIGHCIAFAIPASLGFLMVIFLGIPALMPPEFRLDLDSSLSSLNISTSHISARWNIALSVKNPSKLIAVKYTHMKLLLSFGGDLALSRPSHVSAFTQGPRNLTTVRAEALSMLPIANDLGIKGLVRSLQGRVVTIDVVVEAKRRLHLGPWLWVPVFDVYFSCMDVAFTTPNISEGGSDWMILGGTLQCEPDIFTVL</sequence>
<proteinExistence type="predicted"/>
<evidence type="ECO:0000256" key="2">
    <source>
        <dbReference type="ARBA" id="ARBA00023136"/>
    </source>
</evidence>
<keyword evidence="4" id="KW-0812">Transmembrane</keyword>
<feature type="region of interest" description="Disordered" evidence="3">
    <location>
        <begin position="1"/>
        <end position="21"/>
    </location>
</feature>
<protein>
    <recommendedName>
        <fullName evidence="7">Late embryogenesis abundant protein LEA-2 subgroup domain-containing protein</fullName>
    </recommendedName>
</protein>
<evidence type="ECO:0008006" key="7">
    <source>
        <dbReference type="Google" id="ProtNLM"/>
    </source>
</evidence>
<comment type="subcellular location">
    <subcellularLocation>
        <location evidence="1">Membrane</location>
    </subcellularLocation>
</comment>